<keyword evidence="3" id="KW-1185">Reference proteome</keyword>
<comment type="caution">
    <text evidence="2">The sequence shown here is derived from an EMBL/GenBank/DDBJ whole genome shotgun (WGS) entry which is preliminary data.</text>
</comment>
<dbReference type="InterPro" id="IPR030392">
    <property type="entry name" value="S74_ICA"/>
</dbReference>
<dbReference type="PROSITE" id="PS51688">
    <property type="entry name" value="ICA"/>
    <property type="match status" value="1"/>
</dbReference>
<evidence type="ECO:0000259" key="1">
    <source>
        <dbReference type="PROSITE" id="PS51688"/>
    </source>
</evidence>
<protein>
    <recommendedName>
        <fullName evidence="1">Peptidase S74 domain-containing protein</fullName>
    </recommendedName>
</protein>
<evidence type="ECO:0000313" key="2">
    <source>
        <dbReference type="EMBL" id="DBA01711.1"/>
    </source>
</evidence>
<evidence type="ECO:0000313" key="3">
    <source>
        <dbReference type="Proteomes" id="UP001146120"/>
    </source>
</evidence>
<dbReference type="Pfam" id="PF13884">
    <property type="entry name" value="Peptidase_S74"/>
    <property type="match status" value="1"/>
</dbReference>
<gene>
    <name evidence="2" type="ORF">N0F65_010362</name>
</gene>
<reference evidence="2" key="2">
    <citation type="journal article" date="2023" name="Microbiol Resour">
        <title>Decontamination and Annotation of the Draft Genome Sequence of the Oomycete Lagenidium giganteum ARSEF 373.</title>
        <authorList>
            <person name="Morgan W.R."/>
            <person name="Tartar A."/>
        </authorList>
    </citation>
    <scope>NUCLEOTIDE SEQUENCE</scope>
    <source>
        <strain evidence="2">ARSEF 373</strain>
    </source>
</reference>
<accession>A0AAV2Z600</accession>
<proteinExistence type="predicted"/>
<dbReference type="EMBL" id="DAKRPA010000043">
    <property type="protein sequence ID" value="DBA01711.1"/>
    <property type="molecule type" value="Genomic_DNA"/>
</dbReference>
<reference evidence="2" key="1">
    <citation type="submission" date="2022-11" db="EMBL/GenBank/DDBJ databases">
        <authorList>
            <person name="Morgan W.R."/>
            <person name="Tartar A."/>
        </authorList>
    </citation>
    <scope>NUCLEOTIDE SEQUENCE</scope>
    <source>
        <strain evidence="2">ARSEF 373</strain>
    </source>
</reference>
<name>A0AAV2Z600_9STRA</name>
<organism evidence="2 3">
    <name type="scientific">Lagenidium giganteum</name>
    <dbReference type="NCBI Taxonomy" id="4803"/>
    <lineage>
        <taxon>Eukaryota</taxon>
        <taxon>Sar</taxon>
        <taxon>Stramenopiles</taxon>
        <taxon>Oomycota</taxon>
        <taxon>Peronosporomycetes</taxon>
        <taxon>Pythiales</taxon>
        <taxon>Pythiaceae</taxon>
    </lineage>
</organism>
<feature type="domain" description="Peptidase S74" evidence="1">
    <location>
        <begin position="542"/>
        <end position="649"/>
    </location>
</feature>
<sequence length="651" mass="68212">MDSVNLSSLSGITPGLVSPSKLVMVDSNSDIGTFRNLFATNLTGTLQTANQPNITAVGTLANLNVTGNISGTLTTGNQPNITAVGTLANLSVTGNISGNQPNITAVGTLANLSGTGNISGTLTTGNQPNITAVRTLANLSVTGNISGTLTTGNQPNISAVGTLGGLSISGGGIAHTDAWRQRGFFHKFCFCNSGGACDLKTTTANDLFLGANNARKSPSNLAETLASIQLLQTISLILSPGSVAASKAMVTNANSVIQFGSGTSTTTQIKYFANTSLRDSIRMYRVDDSSPLIIGTQIDGSTSTNRTYPILNLISSIDATAQVGGVSATSADLLTINWNDKPSVGFTSQTHRLCFNIGNTQPYKSGFPHTYALATSADAFAINLANTPYSSSYGTAPITLNQGNMYIKCSSALSDGTTNFNMPLYVESSNATPVSFAFHLSNGANTTSTNAAYMGTVSNNDLRLMTNNGTKVTVTNAGRVGIDQMQFLNGSVTSTIDVSALGVAYFLKSGGLISTIGPLSSIDVSVKASNAILAGNGVYTTSDQRIKKDFVKLDDSIVNGMLKVEPVMYRYKSQTDSTPLQLGNKAQDLIKNGLPHCINYINVDDLPVEDPTVDVENVQFSVDYSKMVCLLHKVVLRQQQQIDELAKKLSP</sequence>
<dbReference type="Proteomes" id="UP001146120">
    <property type="component" value="Unassembled WGS sequence"/>
</dbReference>
<dbReference type="AlphaFoldDB" id="A0AAV2Z600"/>